<protein>
    <submittedName>
        <fullName evidence="2">Uncharacterized protein</fullName>
    </submittedName>
</protein>
<organism evidence="2 3">
    <name type="scientific">Adineta steineri</name>
    <dbReference type="NCBI Taxonomy" id="433720"/>
    <lineage>
        <taxon>Eukaryota</taxon>
        <taxon>Metazoa</taxon>
        <taxon>Spiralia</taxon>
        <taxon>Gnathifera</taxon>
        <taxon>Rotifera</taxon>
        <taxon>Eurotatoria</taxon>
        <taxon>Bdelloidea</taxon>
        <taxon>Adinetida</taxon>
        <taxon>Adinetidae</taxon>
        <taxon>Adineta</taxon>
    </lineage>
</organism>
<accession>A0A819H4M2</accession>
<dbReference type="Proteomes" id="UP000663844">
    <property type="component" value="Unassembled WGS sequence"/>
</dbReference>
<reference evidence="2" key="1">
    <citation type="submission" date="2021-02" db="EMBL/GenBank/DDBJ databases">
        <authorList>
            <person name="Nowell W R."/>
        </authorList>
    </citation>
    <scope>NUCLEOTIDE SEQUENCE</scope>
</reference>
<dbReference type="EMBL" id="CAJOAZ010002098">
    <property type="protein sequence ID" value="CAF3894140.1"/>
    <property type="molecule type" value="Genomic_DNA"/>
</dbReference>
<dbReference type="Proteomes" id="UP000663845">
    <property type="component" value="Unassembled WGS sequence"/>
</dbReference>
<comment type="caution">
    <text evidence="2">The sequence shown here is derived from an EMBL/GenBank/DDBJ whole genome shotgun (WGS) entry which is preliminary data.</text>
</comment>
<evidence type="ECO:0000313" key="3">
    <source>
        <dbReference type="Proteomes" id="UP000663844"/>
    </source>
</evidence>
<evidence type="ECO:0000313" key="1">
    <source>
        <dbReference type="EMBL" id="CAF1421929.1"/>
    </source>
</evidence>
<dbReference type="EMBL" id="CAJNOG010001219">
    <property type="protein sequence ID" value="CAF1421929.1"/>
    <property type="molecule type" value="Genomic_DNA"/>
</dbReference>
<sequence length="536" mass="62811">MEQQLDIPVVSSVISKDQIVEEKEKEEEENDNKCSGIYQPRTFRAHNINSERRWKVLPAYPQAKNHPIDQTLLLLCNVPHINRDQLEEKSFCGGHGISPFNFVQHRYMQTIDSFMIDFYRDLFEEPSQRWKIPYSLIDYNLSRLRTCMHLYTQQTNQPAILSLNEWSLALEFFLQIDVDVFFMKTCNFRGAHPRLFSKEKIQEPEGLICQAKPQARYGMMPCYDRNCSLCLPQSITNAKSRKPIVAFATKQSHRFINKYETFLNCDANCNSSNVIYVLTCHCEQCDFIGSTSISFHDCILKHRDENNRIVREFLIGSNNIKQILQYKARSPEIVANNEMFLYQHSPRCSLCLQLFLDKNPDYWCLVPMSLDEARESDRTTMISTDASYIYTTVQPPQSPTFAKKPRLFDEVLRNNTRSEEESTWLSKCVPKPPSGYRFSRQQIIEQINFFKFRKDFHILSSNLVDFYTYTIVAVLPDDCSNELRRFIEALFITHTETRLNTLGRLTHRGPWSSPLDDSDRGRWCDKLVRPSPPHHH</sequence>
<name>A0A819H4M2_9BILA</name>
<proteinExistence type="predicted"/>
<gene>
    <name evidence="1" type="ORF">JYZ213_LOCUS39037</name>
    <name evidence="2" type="ORF">OXD698_LOCUS23578</name>
</gene>
<evidence type="ECO:0000313" key="2">
    <source>
        <dbReference type="EMBL" id="CAF3894140.1"/>
    </source>
</evidence>
<dbReference type="AlphaFoldDB" id="A0A819H4M2"/>